<proteinExistence type="predicted"/>
<accession>A0A9Q5Z689</accession>
<evidence type="ECO:0000313" key="1">
    <source>
        <dbReference type="EMBL" id="PHJ95766.1"/>
    </source>
</evidence>
<gene>
    <name evidence="1" type="ORF">VF08_31295</name>
</gene>
<dbReference type="Proteomes" id="UP000222310">
    <property type="component" value="Unassembled WGS sequence"/>
</dbReference>
<dbReference type="RefSeq" id="WP_099068989.1">
    <property type="nucleotide sequence ID" value="NZ_LAHD01000138.1"/>
</dbReference>
<sequence>MATAQTRKRTTYQVELPQNKIVLVKGIKSSIGDIASSLGYTEDTDGEVPQGKTLVGEGTEDALLNGCFPIAIYYLKNKQKRRAVLLVSPTKADTIAQDLKTKKYAGCNIVKVTPVRRRKFTY</sequence>
<protein>
    <submittedName>
        <fullName evidence="1">Uncharacterized protein</fullName>
    </submittedName>
</protein>
<name>A0A9Q5Z689_NOSLI</name>
<reference evidence="1 2" key="1">
    <citation type="submission" date="2015-02" db="EMBL/GenBank/DDBJ databases">
        <title>Nostoc linckia genome annotation.</title>
        <authorList>
            <person name="Zhou Z."/>
        </authorList>
    </citation>
    <scope>NUCLEOTIDE SEQUENCE [LARGE SCALE GENOMIC DNA]</scope>
    <source>
        <strain evidence="2">z8</strain>
    </source>
</reference>
<organism evidence="1 2">
    <name type="scientific">Nostoc linckia z8</name>
    <dbReference type="NCBI Taxonomy" id="1628746"/>
    <lineage>
        <taxon>Bacteria</taxon>
        <taxon>Bacillati</taxon>
        <taxon>Cyanobacteriota</taxon>
        <taxon>Cyanophyceae</taxon>
        <taxon>Nostocales</taxon>
        <taxon>Nostocaceae</taxon>
        <taxon>Nostoc</taxon>
    </lineage>
</organism>
<dbReference type="EMBL" id="LAHD01000138">
    <property type="protein sequence ID" value="PHJ95766.1"/>
    <property type="molecule type" value="Genomic_DNA"/>
</dbReference>
<comment type="caution">
    <text evidence="1">The sequence shown here is derived from an EMBL/GenBank/DDBJ whole genome shotgun (WGS) entry which is preliminary data.</text>
</comment>
<dbReference type="GeneID" id="57098191"/>
<dbReference type="AlphaFoldDB" id="A0A9Q5Z689"/>
<evidence type="ECO:0000313" key="2">
    <source>
        <dbReference type="Proteomes" id="UP000222310"/>
    </source>
</evidence>